<dbReference type="InterPro" id="IPR005101">
    <property type="entry name" value="Cryptochr/Photolyase_FAD-bd"/>
</dbReference>
<feature type="domain" description="Photolyase/cryptochrome alpha/beta" evidence="7">
    <location>
        <begin position="1"/>
        <end position="131"/>
    </location>
</feature>
<comment type="similarity">
    <text evidence="6">Belongs to the DNA photolyase family.</text>
</comment>
<dbReference type="Gene3D" id="1.10.579.10">
    <property type="entry name" value="DNA Cyclobutane Dipyrimidine Photolyase, subunit A, domain 3"/>
    <property type="match status" value="1"/>
</dbReference>
<sequence>MVNVVWLKRDLRLQDHAPLHKALQNRHPVLILYVFEPILLKDPHYSERHFRFIKESLADLQKELAGYQSEVLIVKSSAEEAFKKIHAQLKIKSVFSHQETGLNITFQRDKRLKSFFDSHKIQWKEFINNGVIRGLSNRRTWVNSWENFMNQEVIPFSANQGQLVDSKTIQKLKGQFETVNISVERDANYQKGGRKTALRYLNSFLEERYSNYQNHISKPLLARKSCSRLSPYIAWGVLSIREVIHASMEKGEKIKNKQALSQFQSRLRWQAHFIQKFEMEYKAESQNFNSAFDVLKHKKDNVLIKAWKKGMTGFPLVDASMRCLTQTGYLNFRMRALLVSFFTHLLWQKWQDASEHLASLFLDFEPGIHYPQLQMQAGTTGIHTLRIYNPVKNSYKHDPDGEFILKYVPELNTIPIEFVHEPWKLTSMEQEMYGFKLGEDYPEPVVDLEKSRQHASDSIWKIIQSERSKIEGKKILKRHTIRGSR</sequence>
<dbReference type="InterPro" id="IPR014729">
    <property type="entry name" value="Rossmann-like_a/b/a_fold"/>
</dbReference>
<dbReference type="PANTHER" id="PTHR11455">
    <property type="entry name" value="CRYPTOCHROME"/>
    <property type="match status" value="1"/>
</dbReference>
<keyword evidence="4 6" id="KW-0274">FAD</keyword>
<dbReference type="Gene3D" id="1.25.40.80">
    <property type="match status" value="1"/>
</dbReference>
<reference evidence="9" key="1">
    <citation type="submission" date="2023-07" db="EMBL/GenBank/DDBJ databases">
        <title>Novel species isolated from saline lakes on Tibetan Plateau.</title>
        <authorList>
            <person name="Lu H."/>
        </authorList>
    </citation>
    <scope>NUCLEOTIDE SEQUENCE [LARGE SCALE GENOMIC DNA]</scope>
    <source>
        <strain evidence="9">CAK8W</strain>
    </source>
</reference>
<dbReference type="InterPro" id="IPR036155">
    <property type="entry name" value="Crypto/Photolyase_N_sf"/>
</dbReference>
<dbReference type="InterPro" id="IPR018394">
    <property type="entry name" value="DNA_photolyase_1_CS_C"/>
</dbReference>
<dbReference type="RefSeq" id="WP_224461558.1">
    <property type="nucleotide sequence ID" value="NZ_JAIQZE010000010.1"/>
</dbReference>
<keyword evidence="5 6" id="KW-0157">Chromophore</keyword>
<comment type="cofactor">
    <cofactor evidence="2">
        <name>FAD</name>
        <dbReference type="ChEBI" id="CHEBI:57692"/>
    </cofactor>
</comment>
<dbReference type="InterPro" id="IPR006050">
    <property type="entry name" value="DNA_photolyase_N"/>
</dbReference>
<evidence type="ECO:0000256" key="3">
    <source>
        <dbReference type="ARBA" id="ARBA00022630"/>
    </source>
</evidence>
<dbReference type="PROSITE" id="PS00394">
    <property type="entry name" value="DNA_PHOTOLYASES_1_1"/>
    <property type="match status" value="1"/>
</dbReference>
<proteinExistence type="inferred from homology"/>
<evidence type="ECO:0000313" key="8">
    <source>
        <dbReference type="EMBL" id="MBZ9779212.1"/>
    </source>
</evidence>
<accession>A0ABS7XJQ5</accession>
<evidence type="ECO:0000256" key="4">
    <source>
        <dbReference type="ARBA" id="ARBA00022827"/>
    </source>
</evidence>
<dbReference type="Proteomes" id="UP001199314">
    <property type="component" value="Unassembled WGS sequence"/>
</dbReference>
<dbReference type="InterPro" id="IPR036134">
    <property type="entry name" value="Crypto/Photolyase_FAD-like_sf"/>
</dbReference>
<dbReference type="Pfam" id="PF03441">
    <property type="entry name" value="FAD_binding_7"/>
    <property type="match status" value="1"/>
</dbReference>
<evidence type="ECO:0000256" key="1">
    <source>
        <dbReference type="ARBA" id="ARBA00001932"/>
    </source>
</evidence>
<comment type="caution">
    <text evidence="8">The sequence shown here is derived from an EMBL/GenBank/DDBJ whole genome shotgun (WGS) entry which is preliminary data.</text>
</comment>
<evidence type="ECO:0000259" key="7">
    <source>
        <dbReference type="PROSITE" id="PS51645"/>
    </source>
</evidence>
<dbReference type="PANTHER" id="PTHR11455:SF9">
    <property type="entry name" value="CRYPTOCHROME CIRCADIAN CLOCK 5 ISOFORM X1"/>
    <property type="match status" value="1"/>
</dbReference>
<protein>
    <submittedName>
        <fullName evidence="8">DNA photolyase family protein</fullName>
    </submittedName>
</protein>
<gene>
    <name evidence="8" type="ORF">LB452_09775</name>
</gene>
<comment type="cofactor">
    <cofactor evidence="1">
        <name>(6R)-5,10-methylene-5,6,7,8-tetrahydrofolate</name>
        <dbReference type="ChEBI" id="CHEBI:15636"/>
    </cofactor>
</comment>
<dbReference type="EMBL" id="JAIQZE010000010">
    <property type="protein sequence ID" value="MBZ9779212.1"/>
    <property type="molecule type" value="Genomic_DNA"/>
</dbReference>
<dbReference type="PROSITE" id="PS51645">
    <property type="entry name" value="PHR_CRY_ALPHA_BETA"/>
    <property type="match status" value="1"/>
</dbReference>
<dbReference type="SUPFAM" id="SSF52425">
    <property type="entry name" value="Cryptochrome/photolyase, N-terminal domain"/>
    <property type="match status" value="1"/>
</dbReference>
<evidence type="ECO:0000256" key="5">
    <source>
        <dbReference type="ARBA" id="ARBA00022991"/>
    </source>
</evidence>
<dbReference type="SUPFAM" id="SSF48173">
    <property type="entry name" value="Cryptochrome/photolyase FAD-binding domain"/>
    <property type="match status" value="1"/>
</dbReference>
<name>A0ABS7XJQ5_9FLAO</name>
<dbReference type="PRINTS" id="PR00147">
    <property type="entry name" value="DNAPHOTLYASE"/>
</dbReference>
<keyword evidence="9" id="KW-1185">Reference proteome</keyword>
<keyword evidence="3 6" id="KW-0285">Flavoprotein</keyword>
<organism evidence="8 9">
    <name type="scientific">Psychroflexus longus</name>
    <dbReference type="NCBI Taxonomy" id="2873596"/>
    <lineage>
        <taxon>Bacteria</taxon>
        <taxon>Pseudomonadati</taxon>
        <taxon>Bacteroidota</taxon>
        <taxon>Flavobacteriia</taxon>
        <taxon>Flavobacteriales</taxon>
        <taxon>Flavobacteriaceae</taxon>
        <taxon>Psychroflexus</taxon>
    </lineage>
</organism>
<dbReference type="Gene3D" id="3.40.50.620">
    <property type="entry name" value="HUPs"/>
    <property type="match status" value="1"/>
</dbReference>
<evidence type="ECO:0000313" key="9">
    <source>
        <dbReference type="Proteomes" id="UP001199314"/>
    </source>
</evidence>
<evidence type="ECO:0000256" key="6">
    <source>
        <dbReference type="RuleBase" id="RU004182"/>
    </source>
</evidence>
<dbReference type="Pfam" id="PF00875">
    <property type="entry name" value="DNA_photolyase"/>
    <property type="match status" value="1"/>
</dbReference>
<dbReference type="InterPro" id="IPR002081">
    <property type="entry name" value="Cryptochrome/DNA_photolyase_1"/>
</dbReference>
<evidence type="ECO:0000256" key="2">
    <source>
        <dbReference type="ARBA" id="ARBA00001974"/>
    </source>
</evidence>